<evidence type="ECO:0000256" key="1">
    <source>
        <dbReference type="SAM" id="SignalP"/>
    </source>
</evidence>
<feature type="chain" id="PRO_5029007365" evidence="1">
    <location>
        <begin position="23"/>
        <end position="89"/>
    </location>
</feature>
<evidence type="ECO:0000313" key="3">
    <source>
        <dbReference type="EMBL" id="QLG89054.1"/>
    </source>
</evidence>
<keyword evidence="1" id="KW-0732">Signal</keyword>
<feature type="signal peptide" evidence="1">
    <location>
        <begin position="1"/>
        <end position="22"/>
    </location>
</feature>
<dbReference type="EMBL" id="CP058627">
    <property type="protein sequence ID" value="QLG89054.1"/>
    <property type="molecule type" value="Genomic_DNA"/>
</dbReference>
<evidence type="ECO:0000259" key="2">
    <source>
        <dbReference type="Pfam" id="PF13670"/>
    </source>
</evidence>
<name>A0A7H9BP02_9NEIS</name>
<protein>
    <submittedName>
        <fullName evidence="3">PepSY domain-containing protein</fullName>
    </submittedName>
</protein>
<dbReference type="RefSeq" id="WP_179355555.1">
    <property type="nucleotide sequence ID" value="NZ_CP058627.1"/>
</dbReference>
<dbReference type="InterPro" id="IPR025711">
    <property type="entry name" value="PepSY"/>
</dbReference>
<organism evidence="3 4">
    <name type="scientific">Chitinibacter bivalviorum</name>
    <dbReference type="NCBI Taxonomy" id="2739434"/>
    <lineage>
        <taxon>Bacteria</taxon>
        <taxon>Pseudomonadati</taxon>
        <taxon>Pseudomonadota</taxon>
        <taxon>Betaproteobacteria</taxon>
        <taxon>Neisseriales</taxon>
        <taxon>Chitinibacteraceae</taxon>
        <taxon>Chitinibacter</taxon>
    </lineage>
</organism>
<proteinExistence type="predicted"/>
<accession>A0A7H9BP02</accession>
<gene>
    <name evidence="3" type="ORF">HQ393_12840</name>
</gene>
<keyword evidence="4" id="KW-1185">Reference proteome</keyword>
<dbReference type="Pfam" id="PF13670">
    <property type="entry name" value="PepSY_2"/>
    <property type="match status" value="1"/>
</dbReference>
<dbReference type="KEGG" id="chiz:HQ393_12840"/>
<evidence type="ECO:0000313" key="4">
    <source>
        <dbReference type="Proteomes" id="UP000509597"/>
    </source>
</evidence>
<dbReference type="Proteomes" id="UP000509597">
    <property type="component" value="Chromosome"/>
</dbReference>
<sequence length="89" mass="9870">MNKMTIAAVATLALSSLTFASANCPVHPKAEWMKEADAKTKIEGMGYKIKKFKVSGECYEIYGWNKDGKKAEVYFDSKTLDIVKSEIGN</sequence>
<dbReference type="AlphaFoldDB" id="A0A7H9BP02"/>
<feature type="domain" description="PepSY" evidence="2">
    <location>
        <begin position="5"/>
        <end position="86"/>
    </location>
</feature>
<reference evidence="3 4" key="1">
    <citation type="submission" date="2020-07" db="EMBL/GenBank/DDBJ databases">
        <title>Complete genome sequence of Chitinibacter sp. 2T18.</title>
        <authorList>
            <person name="Bae J.-W."/>
            <person name="Choi J.-W."/>
        </authorList>
    </citation>
    <scope>NUCLEOTIDE SEQUENCE [LARGE SCALE GENOMIC DNA]</scope>
    <source>
        <strain evidence="3 4">2T18</strain>
    </source>
</reference>